<reference evidence="3" key="1">
    <citation type="journal article" date="2014" name="Int. J. Syst. Evol. Microbiol.">
        <title>Complete genome sequence of Corynebacterium casei LMG S-19264T (=DSM 44701T), isolated from a smear-ripened cheese.</title>
        <authorList>
            <consortium name="US DOE Joint Genome Institute (JGI-PGF)"/>
            <person name="Walter F."/>
            <person name="Albersmeier A."/>
            <person name="Kalinowski J."/>
            <person name="Ruckert C."/>
        </authorList>
    </citation>
    <scope>NUCLEOTIDE SEQUENCE</scope>
    <source>
        <strain evidence="3">CGMCC 1.15254</strain>
    </source>
</reference>
<organism evidence="3 4">
    <name type="scientific">Terasakiella brassicae</name>
    <dbReference type="NCBI Taxonomy" id="1634917"/>
    <lineage>
        <taxon>Bacteria</taxon>
        <taxon>Pseudomonadati</taxon>
        <taxon>Pseudomonadota</taxon>
        <taxon>Alphaproteobacteria</taxon>
        <taxon>Rhodospirillales</taxon>
        <taxon>Terasakiellaceae</taxon>
        <taxon>Terasakiella</taxon>
    </lineage>
</organism>
<accession>A0A917C1L8</accession>
<dbReference type="PANTHER" id="PTHR43540:SF1">
    <property type="entry name" value="ISOCHORISMATASE HYDROLASE"/>
    <property type="match status" value="1"/>
</dbReference>
<dbReference type="InterPro" id="IPR000868">
    <property type="entry name" value="Isochorismatase-like_dom"/>
</dbReference>
<dbReference type="InterPro" id="IPR050272">
    <property type="entry name" value="Isochorismatase-like_hydrls"/>
</dbReference>
<dbReference type="SUPFAM" id="SSF52499">
    <property type="entry name" value="Isochorismatase-like hydrolases"/>
    <property type="match status" value="1"/>
</dbReference>
<dbReference type="AlphaFoldDB" id="A0A917C1L8"/>
<dbReference type="InterPro" id="IPR036380">
    <property type="entry name" value="Isochorismatase-like_sf"/>
</dbReference>
<evidence type="ECO:0000313" key="3">
    <source>
        <dbReference type="EMBL" id="GGF66399.1"/>
    </source>
</evidence>
<feature type="domain" description="Isochorismatase-like" evidence="2">
    <location>
        <begin position="4"/>
        <end position="146"/>
    </location>
</feature>
<evidence type="ECO:0000313" key="4">
    <source>
        <dbReference type="Proteomes" id="UP000632498"/>
    </source>
</evidence>
<proteinExistence type="predicted"/>
<evidence type="ECO:0000256" key="1">
    <source>
        <dbReference type="ARBA" id="ARBA00022801"/>
    </source>
</evidence>
<dbReference type="RefSeq" id="WP_188664565.1">
    <property type="nucleotide sequence ID" value="NZ_BMHV01000013.1"/>
</dbReference>
<name>A0A917C1L8_9PROT</name>
<dbReference type="Pfam" id="PF00857">
    <property type="entry name" value="Isochorismatase"/>
    <property type="match status" value="1"/>
</dbReference>
<gene>
    <name evidence="3" type="ORF">GCM10011332_20620</name>
</gene>
<reference evidence="3" key="2">
    <citation type="submission" date="2020-09" db="EMBL/GenBank/DDBJ databases">
        <authorList>
            <person name="Sun Q."/>
            <person name="Zhou Y."/>
        </authorList>
    </citation>
    <scope>NUCLEOTIDE SEQUENCE</scope>
    <source>
        <strain evidence="3">CGMCC 1.15254</strain>
    </source>
</reference>
<dbReference type="EMBL" id="BMHV01000013">
    <property type="protein sequence ID" value="GGF66399.1"/>
    <property type="molecule type" value="Genomic_DNA"/>
</dbReference>
<dbReference type="GO" id="GO:0016787">
    <property type="term" value="F:hydrolase activity"/>
    <property type="evidence" value="ECO:0007669"/>
    <property type="project" value="UniProtKB-KW"/>
</dbReference>
<protein>
    <submittedName>
        <fullName evidence="3">Isochorismatase</fullName>
    </submittedName>
</protein>
<evidence type="ECO:0000259" key="2">
    <source>
        <dbReference type="Pfam" id="PF00857"/>
    </source>
</evidence>
<dbReference type="Proteomes" id="UP000632498">
    <property type="component" value="Unassembled WGS sequence"/>
</dbReference>
<keyword evidence="1" id="KW-0378">Hydrolase</keyword>
<dbReference type="CDD" id="cd01014">
    <property type="entry name" value="nicotinamidase_related"/>
    <property type="match status" value="1"/>
</dbReference>
<dbReference type="PANTHER" id="PTHR43540">
    <property type="entry name" value="PEROXYUREIDOACRYLATE/UREIDOACRYLATE AMIDOHYDROLASE-RELATED"/>
    <property type="match status" value="1"/>
</dbReference>
<sequence>MTKTALILIDIQNDYFPNGAFELHEMEQATQNAKKILENFRQAGSPIFHIRHESLAENASFFLPDTDGAQIHASVAPQAGETVILKHRPNSFFETTLLDSLKAQNIDSLIICGAMSQMCVEATTRAAVDFGFTVTVIEDACAARALTFKGETISAPQVHASFMAALGMSYARILSTQDFLSA</sequence>
<dbReference type="Gene3D" id="3.40.50.850">
    <property type="entry name" value="Isochorismatase-like"/>
    <property type="match status" value="1"/>
</dbReference>
<keyword evidence="4" id="KW-1185">Reference proteome</keyword>
<comment type="caution">
    <text evidence="3">The sequence shown here is derived from an EMBL/GenBank/DDBJ whole genome shotgun (WGS) entry which is preliminary data.</text>
</comment>